<sequence length="322" mass="34808">MSPEPPEVHRLLLQLAGRITDGELAVLRTCLADEELDEVADTLISAVGLGLALTEPEVELLMDLAQAHGLDAAALAEAPRATDPPPWRFTAESAADADEAAARSAERVGGVRALWRSGRVSAETTTETVYLVEAEQDADLVELTAEIQHGLTGAGAEPRVEVFHTDAAPTQYHEAALATSTLVWNPAPPARLARVFDGADTSGEPFFRPDHPRAEAAERQRMLGYLRSAPIAMATNQVMPDVIDPNRTVPLNFRSDGTWVWNDAVHYYLDRYHLAPDPDLVSHVVAANTEPPALGRVDLHRAMGVLTELSELESAGEQLGRE</sequence>
<keyword evidence="2" id="KW-1185">Reference proteome</keyword>
<dbReference type="OrthoDB" id="275232at2"/>
<proteinExistence type="predicted"/>
<dbReference type="Proteomes" id="UP000294744">
    <property type="component" value="Unassembled WGS sequence"/>
</dbReference>
<evidence type="ECO:0000313" key="2">
    <source>
        <dbReference type="Proteomes" id="UP000294744"/>
    </source>
</evidence>
<accession>A0A4R4UQK9</accession>
<comment type="caution">
    <text evidence="1">The sequence shown here is derived from an EMBL/GenBank/DDBJ whole genome shotgun (WGS) entry which is preliminary data.</text>
</comment>
<reference evidence="1 2" key="1">
    <citation type="submission" date="2019-03" db="EMBL/GenBank/DDBJ databases">
        <title>Draft genome sequences of novel Actinobacteria.</title>
        <authorList>
            <person name="Sahin N."/>
            <person name="Ay H."/>
            <person name="Saygin H."/>
        </authorList>
    </citation>
    <scope>NUCLEOTIDE SEQUENCE [LARGE SCALE GENOMIC DNA]</scope>
    <source>
        <strain evidence="1 2">16K404</strain>
    </source>
</reference>
<dbReference type="AlphaFoldDB" id="A0A4R4UQK9"/>
<gene>
    <name evidence="1" type="ORF">E1161_12595</name>
</gene>
<evidence type="ECO:0000313" key="1">
    <source>
        <dbReference type="EMBL" id="TDC92566.1"/>
    </source>
</evidence>
<dbReference type="EMBL" id="SMKV01000013">
    <property type="protein sequence ID" value="TDC92566.1"/>
    <property type="molecule type" value="Genomic_DNA"/>
</dbReference>
<protein>
    <submittedName>
        <fullName evidence="1">Uncharacterized protein</fullName>
    </submittedName>
</protein>
<dbReference type="RefSeq" id="WP_132622900.1">
    <property type="nucleotide sequence ID" value="NZ_SMKV01000013.1"/>
</dbReference>
<name>A0A4R4UQK9_9PSEU</name>
<organism evidence="1 2">
    <name type="scientific">Saccharopolyspora aridisoli</name>
    <dbReference type="NCBI Taxonomy" id="2530385"/>
    <lineage>
        <taxon>Bacteria</taxon>
        <taxon>Bacillati</taxon>
        <taxon>Actinomycetota</taxon>
        <taxon>Actinomycetes</taxon>
        <taxon>Pseudonocardiales</taxon>
        <taxon>Pseudonocardiaceae</taxon>
        <taxon>Saccharopolyspora</taxon>
    </lineage>
</organism>